<dbReference type="Proteomes" id="UP000254841">
    <property type="component" value="Unassembled WGS sequence"/>
</dbReference>
<evidence type="ECO:0000256" key="3">
    <source>
        <dbReference type="ARBA" id="ARBA00025265"/>
    </source>
</evidence>
<accession>A0A377J2L2</accession>
<dbReference type="GO" id="GO:0051301">
    <property type="term" value="P:cell division"/>
    <property type="evidence" value="ECO:0007669"/>
    <property type="project" value="UniProtKB-KW"/>
</dbReference>
<dbReference type="NCBIfam" id="NF001422">
    <property type="entry name" value="PRK00296.1"/>
    <property type="match status" value="1"/>
</dbReference>
<evidence type="ECO:0000256" key="1">
    <source>
        <dbReference type="ARBA" id="ARBA00008168"/>
    </source>
</evidence>
<comment type="similarity">
    <text evidence="1 4">Belongs to the MinE family.</text>
</comment>
<sequence>MSWKLFSRDGGSAKVARDRLTIMLAHERSVKVPYMEQMKEEILAVVRKYTQTDKIAIRADSNQEVSTLEVEITLG</sequence>
<reference evidence="5 6" key="1">
    <citation type="submission" date="2018-06" db="EMBL/GenBank/DDBJ databases">
        <authorList>
            <consortium name="Pathogen Informatics"/>
            <person name="Doyle S."/>
        </authorList>
    </citation>
    <scope>NUCLEOTIDE SEQUENCE [LARGE SCALE GENOMIC DNA]</scope>
    <source>
        <strain evidence="5 6">NCTC12410</strain>
    </source>
</reference>
<organism evidence="5 6">
    <name type="scientific">Helicobacter canis</name>
    <dbReference type="NCBI Taxonomy" id="29419"/>
    <lineage>
        <taxon>Bacteria</taxon>
        <taxon>Pseudomonadati</taxon>
        <taxon>Campylobacterota</taxon>
        <taxon>Epsilonproteobacteria</taxon>
        <taxon>Campylobacterales</taxon>
        <taxon>Helicobacteraceae</taxon>
        <taxon>Helicobacter</taxon>
    </lineage>
</organism>
<evidence type="ECO:0000313" key="5">
    <source>
        <dbReference type="EMBL" id="STO96474.1"/>
    </source>
</evidence>
<dbReference type="NCBIfam" id="TIGR01215">
    <property type="entry name" value="minE"/>
    <property type="match status" value="1"/>
</dbReference>
<dbReference type="GO" id="GO:0032955">
    <property type="term" value="P:regulation of division septum assembly"/>
    <property type="evidence" value="ECO:0007669"/>
    <property type="project" value="InterPro"/>
</dbReference>
<dbReference type="AlphaFoldDB" id="A0A377J2L2"/>
<dbReference type="InterPro" id="IPR036707">
    <property type="entry name" value="MinE_sf"/>
</dbReference>
<evidence type="ECO:0000256" key="4">
    <source>
        <dbReference type="HAMAP-Rule" id="MF_00262"/>
    </source>
</evidence>
<gene>
    <name evidence="4 5" type="primary">minE</name>
    <name evidence="5" type="ORF">NCTC12410_00287</name>
</gene>
<dbReference type="SUPFAM" id="SSF55229">
    <property type="entry name" value="Cell division protein MinE topological specificity domain"/>
    <property type="match status" value="1"/>
</dbReference>
<keyword evidence="4" id="KW-0131">Cell cycle</keyword>
<dbReference type="InterPro" id="IPR005527">
    <property type="entry name" value="MinE"/>
</dbReference>
<keyword evidence="4 5" id="KW-0132">Cell division</keyword>
<proteinExistence type="inferred from homology"/>
<comment type="function">
    <text evidence="3 4">Prevents the cell division inhibition by proteins MinC and MinD at internal division sites while permitting inhibition at polar sites. This ensures cell division at the proper site by restricting the formation of a division septum at the midpoint of the long axis of the cell.</text>
</comment>
<evidence type="ECO:0000313" key="6">
    <source>
        <dbReference type="Proteomes" id="UP000254841"/>
    </source>
</evidence>
<dbReference type="EMBL" id="UGHV01000001">
    <property type="protein sequence ID" value="STO96474.1"/>
    <property type="molecule type" value="Genomic_DNA"/>
</dbReference>
<dbReference type="Gene3D" id="3.30.1070.10">
    <property type="entry name" value="Cell division topological specificity factor MinE"/>
    <property type="match status" value="1"/>
</dbReference>
<evidence type="ECO:0000256" key="2">
    <source>
        <dbReference type="ARBA" id="ARBA00020112"/>
    </source>
</evidence>
<name>A0A377J2L2_9HELI</name>
<dbReference type="OrthoDB" id="9802655at2"/>
<dbReference type="HAMAP" id="MF_00262">
    <property type="entry name" value="MinE"/>
    <property type="match status" value="1"/>
</dbReference>
<dbReference type="Pfam" id="PF03776">
    <property type="entry name" value="MinE"/>
    <property type="match status" value="1"/>
</dbReference>
<dbReference type="RefSeq" id="WP_115010801.1">
    <property type="nucleotide sequence ID" value="NZ_UGHV01000001.1"/>
</dbReference>
<protein>
    <recommendedName>
        <fullName evidence="2 4">Cell division topological specificity factor</fullName>
    </recommendedName>
</protein>